<dbReference type="InterPro" id="IPR036097">
    <property type="entry name" value="HisK_dim/P_sf"/>
</dbReference>
<evidence type="ECO:0000256" key="1">
    <source>
        <dbReference type="ARBA" id="ARBA00000085"/>
    </source>
</evidence>
<dbReference type="InterPro" id="IPR029151">
    <property type="entry name" value="Sensor-like_sf"/>
</dbReference>
<dbReference type="PROSITE" id="PS50109">
    <property type="entry name" value="HIS_KIN"/>
    <property type="match status" value="1"/>
</dbReference>
<evidence type="ECO:0000256" key="11">
    <source>
        <dbReference type="ARBA" id="ARBA00022989"/>
    </source>
</evidence>
<evidence type="ECO:0000256" key="7">
    <source>
        <dbReference type="ARBA" id="ARBA00022692"/>
    </source>
</evidence>
<dbReference type="STRING" id="351605.Gura_3414"/>
<keyword evidence="16" id="KW-1185">Reference proteome</keyword>
<evidence type="ECO:0000313" key="15">
    <source>
        <dbReference type="EMBL" id="ABQ27570.1"/>
    </source>
</evidence>
<keyword evidence="11 13" id="KW-1133">Transmembrane helix</keyword>
<dbReference type="InterPro" id="IPR036890">
    <property type="entry name" value="HATPase_C_sf"/>
</dbReference>
<accession>A5G702</accession>
<dbReference type="SUPFAM" id="SSF47384">
    <property type="entry name" value="Homodimeric domain of signal transducing histidine kinase"/>
    <property type="match status" value="1"/>
</dbReference>
<evidence type="ECO:0000256" key="3">
    <source>
        <dbReference type="ARBA" id="ARBA00012438"/>
    </source>
</evidence>
<dbReference type="Gene3D" id="3.30.565.10">
    <property type="entry name" value="Histidine kinase-like ATPase, C-terminal domain"/>
    <property type="match status" value="1"/>
</dbReference>
<keyword evidence="5" id="KW-0597">Phosphoprotein</keyword>
<keyword evidence="4" id="KW-1003">Cell membrane</keyword>
<feature type="transmembrane region" description="Helical" evidence="13">
    <location>
        <begin position="6"/>
        <end position="25"/>
    </location>
</feature>
<dbReference type="HOGENOM" id="CLU_000445_89_29_7"/>
<sequence>MPTRIITGIACGFTLFIGWFTWSMYTTARPIAEESLRGAALSIAAAVEHLADSDPSFAMLDGYTSPDLAYLSVSDHNGIIIFHTNSRLINQRLKTSLNRPRGANGFDERRVRLGTGEEAYLARMPLHADGKEYLLTLALHTHRYDRVIRRAKTGVTVLAAMVCTGWLLVMIISRYMRREEIHRLEMHHREEMVRLGELGALLAHEIRNPLGGIKGFAQLVEESDDAQRSAGFASKIVAQASRLEDLVNDLLAFAREEKDAHLPLDLAPLVEESVALVRHEAEQQHIDVKLSIAHGIVVPIAAERIEQLLLNLCKNAVQAMPDGGELRAELRRERNMAIITIADNGIGIQPTYLDHIFEPFWTSKVRGTGLGLALCRRIAEEHGGAVRVKSAVNQGSVFTVELPLTT</sequence>
<feature type="domain" description="Histidine kinase" evidence="14">
    <location>
        <begin position="201"/>
        <end position="406"/>
    </location>
</feature>
<keyword evidence="10" id="KW-0067">ATP-binding</keyword>
<evidence type="ECO:0000256" key="9">
    <source>
        <dbReference type="ARBA" id="ARBA00022777"/>
    </source>
</evidence>
<dbReference type="InterPro" id="IPR004358">
    <property type="entry name" value="Sig_transdc_His_kin-like_C"/>
</dbReference>
<dbReference type="CDD" id="cd00075">
    <property type="entry name" value="HATPase"/>
    <property type="match status" value="1"/>
</dbReference>
<keyword evidence="9 15" id="KW-0418">Kinase</keyword>
<name>A5G702_GEOUR</name>
<keyword evidence="7 13" id="KW-0812">Transmembrane</keyword>
<proteinExistence type="predicted"/>
<evidence type="ECO:0000259" key="14">
    <source>
        <dbReference type="PROSITE" id="PS50109"/>
    </source>
</evidence>
<keyword evidence="8" id="KW-0547">Nucleotide-binding</keyword>
<dbReference type="SMART" id="SM00388">
    <property type="entry name" value="HisKA"/>
    <property type="match status" value="1"/>
</dbReference>
<dbReference type="GO" id="GO:0005524">
    <property type="term" value="F:ATP binding"/>
    <property type="evidence" value="ECO:0007669"/>
    <property type="project" value="UniProtKB-KW"/>
</dbReference>
<feature type="transmembrane region" description="Helical" evidence="13">
    <location>
        <begin position="153"/>
        <end position="176"/>
    </location>
</feature>
<protein>
    <recommendedName>
        <fullName evidence="3">histidine kinase</fullName>
        <ecNumber evidence="3">2.7.13.3</ecNumber>
    </recommendedName>
</protein>
<keyword evidence="6" id="KW-0808">Transferase</keyword>
<dbReference type="InterPro" id="IPR003661">
    <property type="entry name" value="HisK_dim/P_dom"/>
</dbReference>
<evidence type="ECO:0000256" key="4">
    <source>
        <dbReference type="ARBA" id="ARBA00022475"/>
    </source>
</evidence>
<evidence type="ECO:0000256" key="6">
    <source>
        <dbReference type="ARBA" id="ARBA00022679"/>
    </source>
</evidence>
<gene>
    <name evidence="15" type="ordered locus">Gura_3414</name>
</gene>
<dbReference type="GO" id="GO:0005886">
    <property type="term" value="C:plasma membrane"/>
    <property type="evidence" value="ECO:0007669"/>
    <property type="project" value="UniProtKB-SubCell"/>
</dbReference>
<dbReference type="EC" id="2.7.13.3" evidence="3"/>
<keyword evidence="13" id="KW-0472">Membrane</keyword>
<evidence type="ECO:0000256" key="10">
    <source>
        <dbReference type="ARBA" id="ARBA00022840"/>
    </source>
</evidence>
<organism evidence="15 16">
    <name type="scientific">Geotalea uraniireducens (strain Rf4)</name>
    <name type="common">Geobacter uraniireducens</name>
    <dbReference type="NCBI Taxonomy" id="351605"/>
    <lineage>
        <taxon>Bacteria</taxon>
        <taxon>Pseudomonadati</taxon>
        <taxon>Thermodesulfobacteriota</taxon>
        <taxon>Desulfuromonadia</taxon>
        <taxon>Geobacterales</taxon>
        <taxon>Geobacteraceae</taxon>
        <taxon>Geotalea</taxon>
    </lineage>
</organism>
<dbReference type="PANTHER" id="PTHR43065:SF10">
    <property type="entry name" value="PEROXIDE STRESS-ACTIVATED HISTIDINE KINASE MAK3"/>
    <property type="match status" value="1"/>
</dbReference>
<evidence type="ECO:0000256" key="2">
    <source>
        <dbReference type="ARBA" id="ARBA00004651"/>
    </source>
</evidence>
<dbReference type="Pfam" id="PF02518">
    <property type="entry name" value="HATPase_c"/>
    <property type="match status" value="1"/>
</dbReference>
<dbReference type="Pfam" id="PF00512">
    <property type="entry name" value="HisKA"/>
    <property type="match status" value="1"/>
</dbReference>
<evidence type="ECO:0000313" key="16">
    <source>
        <dbReference type="Proteomes" id="UP000006695"/>
    </source>
</evidence>
<dbReference type="SUPFAM" id="SSF55874">
    <property type="entry name" value="ATPase domain of HSP90 chaperone/DNA topoisomerase II/histidine kinase"/>
    <property type="match status" value="1"/>
</dbReference>
<dbReference type="SUPFAM" id="SSF103190">
    <property type="entry name" value="Sensory domain-like"/>
    <property type="match status" value="1"/>
</dbReference>
<comment type="subcellular location">
    <subcellularLocation>
        <location evidence="2">Cell membrane</location>
        <topology evidence="2">Multi-pass membrane protein</topology>
    </subcellularLocation>
</comment>
<dbReference type="PANTHER" id="PTHR43065">
    <property type="entry name" value="SENSOR HISTIDINE KINASE"/>
    <property type="match status" value="1"/>
</dbReference>
<dbReference type="Proteomes" id="UP000006695">
    <property type="component" value="Chromosome"/>
</dbReference>
<reference evidence="15 16" key="1">
    <citation type="submission" date="2007-05" db="EMBL/GenBank/DDBJ databases">
        <title>Complete sequence of Geobacter uraniireducens Rf4.</title>
        <authorList>
            <consortium name="US DOE Joint Genome Institute"/>
            <person name="Copeland A."/>
            <person name="Lucas S."/>
            <person name="Lapidus A."/>
            <person name="Barry K."/>
            <person name="Detter J.C."/>
            <person name="Glavina del Rio T."/>
            <person name="Hammon N."/>
            <person name="Israni S."/>
            <person name="Dalin E."/>
            <person name="Tice H."/>
            <person name="Pitluck S."/>
            <person name="Chertkov O."/>
            <person name="Brettin T."/>
            <person name="Bruce D."/>
            <person name="Han C."/>
            <person name="Schmutz J."/>
            <person name="Larimer F."/>
            <person name="Land M."/>
            <person name="Hauser L."/>
            <person name="Kyrpides N."/>
            <person name="Mikhailova N."/>
            <person name="Shelobolina E."/>
            <person name="Aklujkar M."/>
            <person name="Lovley D."/>
            <person name="Richardson P."/>
        </authorList>
    </citation>
    <scope>NUCLEOTIDE SEQUENCE [LARGE SCALE GENOMIC DNA]</scope>
    <source>
        <strain evidence="15 16">Rf4</strain>
    </source>
</reference>
<evidence type="ECO:0000256" key="13">
    <source>
        <dbReference type="SAM" id="Phobius"/>
    </source>
</evidence>
<dbReference type="Gene3D" id="1.10.287.130">
    <property type="match status" value="1"/>
</dbReference>
<dbReference type="GO" id="GO:0000155">
    <property type="term" value="F:phosphorelay sensor kinase activity"/>
    <property type="evidence" value="ECO:0007669"/>
    <property type="project" value="InterPro"/>
</dbReference>
<dbReference type="AlphaFoldDB" id="A5G702"/>
<dbReference type="KEGG" id="gur:Gura_3414"/>
<keyword evidence="12" id="KW-0902">Two-component regulatory system</keyword>
<evidence type="ECO:0000256" key="12">
    <source>
        <dbReference type="ARBA" id="ARBA00023012"/>
    </source>
</evidence>
<dbReference type="InterPro" id="IPR005467">
    <property type="entry name" value="His_kinase_dom"/>
</dbReference>
<dbReference type="EMBL" id="CP000698">
    <property type="protein sequence ID" value="ABQ27570.1"/>
    <property type="molecule type" value="Genomic_DNA"/>
</dbReference>
<dbReference type="RefSeq" id="WP_011940231.1">
    <property type="nucleotide sequence ID" value="NC_009483.1"/>
</dbReference>
<dbReference type="CDD" id="cd00082">
    <property type="entry name" value="HisKA"/>
    <property type="match status" value="1"/>
</dbReference>
<evidence type="ECO:0000256" key="5">
    <source>
        <dbReference type="ARBA" id="ARBA00022553"/>
    </source>
</evidence>
<comment type="catalytic activity">
    <reaction evidence="1">
        <text>ATP + protein L-histidine = ADP + protein N-phospho-L-histidine.</text>
        <dbReference type="EC" id="2.7.13.3"/>
    </reaction>
</comment>
<dbReference type="SMART" id="SM00387">
    <property type="entry name" value="HATPase_c"/>
    <property type="match status" value="1"/>
</dbReference>
<dbReference type="InterPro" id="IPR003594">
    <property type="entry name" value="HATPase_dom"/>
</dbReference>
<evidence type="ECO:0000256" key="8">
    <source>
        <dbReference type="ARBA" id="ARBA00022741"/>
    </source>
</evidence>
<dbReference type="PRINTS" id="PR00344">
    <property type="entry name" value="BCTRLSENSOR"/>
</dbReference>
<dbReference type="OrthoDB" id="9805967at2"/>